<name>A0A1Y2EM81_9FUNG</name>
<evidence type="ECO:0000256" key="1">
    <source>
        <dbReference type="SAM" id="MobiDB-lite"/>
    </source>
</evidence>
<feature type="compositionally biased region" description="Basic and acidic residues" evidence="1">
    <location>
        <begin position="182"/>
        <end position="191"/>
    </location>
</feature>
<dbReference type="GO" id="GO:0070676">
    <property type="term" value="P:intralumenal vesicle formation"/>
    <property type="evidence" value="ECO:0007669"/>
    <property type="project" value="EnsemblFungi"/>
</dbReference>
<dbReference type="STRING" id="1754190.A0A1Y2EM81"/>
<accession>A0A1Y2EM81</accession>
<keyword evidence="3" id="KW-1185">Reference proteome</keyword>
<dbReference type="Gene3D" id="6.10.140.1230">
    <property type="match status" value="1"/>
</dbReference>
<dbReference type="GO" id="GO:0042802">
    <property type="term" value="F:identical protein binding"/>
    <property type="evidence" value="ECO:0007669"/>
    <property type="project" value="EnsemblFungi"/>
</dbReference>
<sequence>VRKWRREFRTQERQIDRQINSITMEENKIKASLKQAAKRGDKKICISLAKEIINSRNAKNKLYETKAQLNSILMSLQQQLSTIKITGTLKETTGIMHSMNQLVKVPEISKTMQEFSKEMTKAGIIDEMVSDTLEMNEEEGIEEEAEEEVEKVLFELTNGLLGEAGSVGESLNTSAVAEEQPLEERLKALQS</sequence>
<dbReference type="Pfam" id="PF03357">
    <property type="entry name" value="Snf7"/>
    <property type="match status" value="1"/>
</dbReference>
<dbReference type="GO" id="GO:0043328">
    <property type="term" value="P:protein transport to vacuole involved in ubiquitin-dependent protein catabolic process via the multivesicular body sorting pathway"/>
    <property type="evidence" value="ECO:0007669"/>
    <property type="project" value="EnsemblFungi"/>
</dbReference>
<dbReference type="EMBL" id="MCOG01000038">
    <property type="protein sequence ID" value="ORY72647.1"/>
    <property type="molecule type" value="Genomic_DNA"/>
</dbReference>
<dbReference type="AlphaFoldDB" id="A0A1Y2EM81"/>
<dbReference type="GO" id="GO:0000815">
    <property type="term" value="C:ESCRT III complex"/>
    <property type="evidence" value="ECO:0007669"/>
    <property type="project" value="EnsemblFungi"/>
</dbReference>
<gene>
    <name evidence="2" type="ORF">LY90DRAFT_403943</name>
</gene>
<dbReference type="GO" id="GO:1904669">
    <property type="term" value="P:ATP export"/>
    <property type="evidence" value="ECO:0007669"/>
    <property type="project" value="EnsemblFungi"/>
</dbReference>
<dbReference type="InterPro" id="IPR005024">
    <property type="entry name" value="Snf7_fam"/>
</dbReference>
<feature type="non-terminal residue" evidence="2">
    <location>
        <position position="1"/>
    </location>
</feature>
<feature type="region of interest" description="Disordered" evidence="1">
    <location>
        <begin position="169"/>
        <end position="191"/>
    </location>
</feature>
<reference evidence="2 3" key="1">
    <citation type="submission" date="2016-08" db="EMBL/GenBank/DDBJ databases">
        <title>A Parts List for Fungal Cellulosomes Revealed by Comparative Genomics.</title>
        <authorList>
            <consortium name="DOE Joint Genome Institute"/>
            <person name="Haitjema C.H."/>
            <person name="Gilmore S.P."/>
            <person name="Henske J.K."/>
            <person name="Solomon K.V."/>
            <person name="De Groot R."/>
            <person name="Kuo A."/>
            <person name="Mondo S.J."/>
            <person name="Salamov A.A."/>
            <person name="Labutti K."/>
            <person name="Zhao Z."/>
            <person name="Chiniquy J."/>
            <person name="Barry K."/>
            <person name="Brewer H.M."/>
            <person name="Purvine S.O."/>
            <person name="Wright A.T."/>
            <person name="Boxma B."/>
            <person name="Van Alen T."/>
            <person name="Hackstein J.H."/>
            <person name="Baker S.E."/>
            <person name="Grigoriev I.V."/>
            <person name="O'Malley M.A."/>
        </authorList>
    </citation>
    <scope>NUCLEOTIDE SEQUENCE [LARGE SCALE GENOMIC DNA]</scope>
    <source>
        <strain evidence="2 3">G1</strain>
    </source>
</reference>
<dbReference type="OrthoDB" id="2329734at2759"/>
<organism evidence="2 3">
    <name type="scientific">Neocallimastix californiae</name>
    <dbReference type="NCBI Taxonomy" id="1754190"/>
    <lineage>
        <taxon>Eukaryota</taxon>
        <taxon>Fungi</taxon>
        <taxon>Fungi incertae sedis</taxon>
        <taxon>Chytridiomycota</taxon>
        <taxon>Chytridiomycota incertae sedis</taxon>
        <taxon>Neocallimastigomycetes</taxon>
        <taxon>Neocallimastigales</taxon>
        <taxon>Neocallimastigaceae</taxon>
        <taxon>Neocallimastix</taxon>
    </lineage>
</organism>
<comment type="caution">
    <text evidence="2">The sequence shown here is derived from an EMBL/GenBank/DDBJ whole genome shotgun (WGS) entry which is preliminary data.</text>
</comment>
<protein>
    <submittedName>
        <fullName evidence="2">Charged multivesicular body protein 3</fullName>
    </submittedName>
</protein>
<evidence type="ECO:0000313" key="2">
    <source>
        <dbReference type="EMBL" id="ORY72647.1"/>
    </source>
</evidence>
<evidence type="ECO:0000313" key="3">
    <source>
        <dbReference type="Proteomes" id="UP000193920"/>
    </source>
</evidence>
<dbReference type="PANTHER" id="PTHR10476">
    <property type="entry name" value="CHARGED MULTIVESICULAR BODY PROTEIN"/>
    <property type="match status" value="1"/>
</dbReference>
<proteinExistence type="predicted"/>
<dbReference type="Proteomes" id="UP000193920">
    <property type="component" value="Unassembled WGS sequence"/>
</dbReference>